<feature type="chain" id="PRO_5037110682" evidence="1">
    <location>
        <begin position="26"/>
        <end position="466"/>
    </location>
</feature>
<organism evidence="2 3">
    <name type="scientific">Ziziphus jujuba var. spinosa</name>
    <dbReference type="NCBI Taxonomy" id="714518"/>
    <lineage>
        <taxon>Eukaryota</taxon>
        <taxon>Viridiplantae</taxon>
        <taxon>Streptophyta</taxon>
        <taxon>Embryophyta</taxon>
        <taxon>Tracheophyta</taxon>
        <taxon>Spermatophyta</taxon>
        <taxon>Magnoliopsida</taxon>
        <taxon>eudicotyledons</taxon>
        <taxon>Gunneridae</taxon>
        <taxon>Pentapetalae</taxon>
        <taxon>rosids</taxon>
        <taxon>fabids</taxon>
        <taxon>Rosales</taxon>
        <taxon>Rhamnaceae</taxon>
        <taxon>Paliureae</taxon>
        <taxon>Ziziphus</taxon>
    </lineage>
</organism>
<dbReference type="EMBL" id="JAEACU010000012">
    <property type="protein sequence ID" value="KAH7512874.1"/>
    <property type="molecule type" value="Genomic_DNA"/>
</dbReference>
<dbReference type="PANTHER" id="PTHR34458:SF11">
    <property type="entry name" value="MD-2-RELATED LIPID-RECOGNITION DOMAIN-CONTAINING PROTEIN"/>
    <property type="match status" value="1"/>
</dbReference>
<evidence type="ECO:0000313" key="3">
    <source>
        <dbReference type="Proteomes" id="UP000813462"/>
    </source>
</evidence>
<dbReference type="Proteomes" id="UP000813462">
    <property type="component" value="Unassembled WGS sequence"/>
</dbReference>
<evidence type="ECO:0000313" key="2">
    <source>
        <dbReference type="EMBL" id="KAH7512874.1"/>
    </source>
</evidence>
<dbReference type="PANTHER" id="PTHR34458">
    <property type="entry name" value="POLLEN OLE E 1 ALLERGEN AND EXTENSIN FAMILY PROTEIN-RELATED"/>
    <property type="match status" value="1"/>
</dbReference>
<name>A0A978UDN1_ZIZJJ</name>
<accession>A0A978UDN1</accession>
<dbReference type="AlphaFoldDB" id="A0A978UDN1"/>
<feature type="signal peptide" evidence="1">
    <location>
        <begin position="1"/>
        <end position="25"/>
    </location>
</feature>
<protein>
    <submittedName>
        <fullName evidence="2">Uncharacterized protein</fullName>
    </submittedName>
</protein>
<comment type="caution">
    <text evidence="2">The sequence shown here is derived from an EMBL/GenBank/DDBJ whole genome shotgun (WGS) entry which is preliminary data.</text>
</comment>
<evidence type="ECO:0000256" key="1">
    <source>
        <dbReference type="SAM" id="SignalP"/>
    </source>
</evidence>
<sequence>MAKNPSAYLLFLAILVLTTATSSSATSLNVAVGSQVQVVGRVTCPVRRILPPSGPPVVGVNVSLSCDGDRTSLGQAVTNAGGFYSIALNVGPGILFNTTGCAIFVNLPLANCTALPASGLVRTPLRLLSIVPLTTCSHCNNHISVPENLNEKFSRKGIKFSQSDNIPTVQLTVRNGSSLKLLVPDALVTSYKPKVYWKDDGFEEILYTIPAIGSGSTRTKGGISLVINDASEPGSKGSLTPAELTVKDVDSDAIDAPQSRYLLQNPCFEPSCTSGVLDLIYVVTLHPVSMATALIAKNKGKKIVTLTNAILSHFKFKRRNGASIQGLRSFSHCSHPPLSSRFEILSPAEAMKTEDPGLYAFGCEPERNPGLWTSQDVPFILKNKLNRVYAVEEIEGRYIALNFLLIEAKFCLQSDVGQELFFRVIRMRFEDIYLSSPSSFSGKYGKEYFICTGPASMLVPLVVKPG</sequence>
<keyword evidence="1" id="KW-0732">Signal</keyword>
<dbReference type="InterPro" id="IPR040404">
    <property type="entry name" value="Phylloplanin-like"/>
</dbReference>
<reference evidence="2" key="1">
    <citation type="journal article" date="2021" name="Front. Plant Sci.">
        <title>Chromosome-Scale Genome Assembly for Chinese Sour Jujube and Insights Into Its Genome Evolution and Domestication Signature.</title>
        <authorList>
            <person name="Shen L.-Y."/>
            <person name="Luo H."/>
            <person name="Wang X.-L."/>
            <person name="Wang X.-M."/>
            <person name="Qiu X.-J."/>
            <person name="Liu H."/>
            <person name="Zhou S.-S."/>
            <person name="Jia K.-H."/>
            <person name="Nie S."/>
            <person name="Bao Y.-T."/>
            <person name="Zhang R.-G."/>
            <person name="Yun Q.-Z."/>
            <person name="Chai Y.-H."/>
            <person name="Lu J.-Y."/>
            <person name="Li Y."/>
            <person name="Zhao S.-W."/>
            <person name="Mao J.-F."/>
            <person name="Jia S.-G."/>
            <person name="Mao Y.-M."/>
        </authorList>
    </citation>
    <scope>NUCLEOTIDE SEQUENCE</scope>
    <source>
        <strain evidence="2">AT0</strain>
        <tissue evidence="2">Leaf</tissue>
    </source>
</reference>
<gene>
    <name evidence="2" type="ORF">FEM48_Zijuj12G0136500</name>
</gene>
<proteinExistence type="predicted"/>